<proteinExistence type="predicted"/>
<dbReference type="EMBL" id="BJXX01000207">
    <property type="protein sequence ID" value="GEN36640.1"/>
    <property type="molecule type" value="Genomic_DNA"/>
</dbReference>
<dbReference type="AlphaFoldDB" id="A0A511VCL7"/>
<name>A0A511VCL7_9BACL</name>
<sequence length="52" mass="5873">MINSVCKSIVGRREINGNRVKNLNMNMEVKENAQKVGKSAVYFITDIPDISF</sequence>
<dbReference type="Proteomes" id="UP000321157">
    <property type="component" value="Unassembled WGS sequence"/>
</dbReference>
<keyword evidence="2" id="KW-1185">Reference proteome</keyword>
<evidence type="ECO:0000313" key="1">
    <source>
        <dbReference type="EMBL" id="GEN36640.1"/>
    </source>
</evidence>
<comment type="caution">
    <text evidence="1">The sequence shown here is derived from an EMBL/GenBank/DDBJ whole genome shotgun (WGS) entry which is preliminary data.</text>
</comment>
<reference evidence="1 2" key="1">
    <citation type="submission" date="2019-07" db="EMBL/GenBank/DDBJ databases">
        <title>Whole genome shotgun sequence of Aneurinibacillus danicus NBRC 102444.</title>
        <authorList>
            <person name="Hosoyama A."/>
            <person name="Uohara A."/>
            <person name="Ohji S."/>
            <person name="Ichikawa N."/>
        </authorList>
    </citation>
    <scope>NUCLEOTIDE SEQUENCE [LARGE SCALE GENOMIC DNA]</scope>
    <source>
        <strain evidence="1 2">NBRC 102444</strain>
    </source>
</reference>
<accession>A0A511VCL7</accession>
<organism evidence="1 2">
    <name type="scientific">Aneurinibacillus danicus</name>
    <dbReference type="NCBI Taxonomy" id="267746"/>
    <lineage>
        <taxon>Bacteria</taxon>
        <taxon>Bacillati</taxon>
        <taxon>Bacillota</taxon>
        <taxon>Bacilli</taxon>
        <taxon>Bacillales</taxon>
        <taxon>Paenibacillaceae</taxon>
        <taxon>Aneurinibacillus group</taxon>
        <taxon>Aneurinibacillus</taxon>
    </lineage>
</organism>
<evidence type="ECO:0000313" key="2">
    <source>
        <dbReference type="Proteomes" id="UP000321157"/>
    </source>
</evidence>
<protein>
    <submittedName>
        <fullName evidence="1">Uncharacterized protein</fullName>
    </submittedName>
</protein>
<gene>
    <name evidence="1" type="ORF">ADA01nite_41000</name>
</gene>